<dbReference type="InterPro" id="IPR002577">
    <property type="entry name" value="HTH_HxlR"/>
</dbReference>
<organism evidence="2 3">
    <name type="scientific">Formosimonas limnophila</name>
    <dbReference type="NCBI Taxonomy" id="1384487"/>
    <lineage>
        <taxon>Bacteria</taxon>
        <taxon>Pseudomonadati</taxon>
        <taxon>Pseudomonadota</taxon>
        <taxon>Betaproteobacteria</taxon>
        <taxon>Burkholderiales</taxon>
        <taxon>Burkholderiaceae</taxon>
        <taxon>Formosimonas</taxon>
    </lineage>
</organism>
<name>A0A8J3CMG1_9BURK</name>
<dbReference type="AlphaFoldDB" id="A0A8J3CMG1"/>
<dbReference type="RefSeq" id="WP_189491543.1">
    <property type="nucleotide sequence ID" value="NZ_BMZG01000003.1"/>
</dbReference>
<accession>A0A8J3CMG1</accession>
<dbReference type="Proteomes" id="UP000614287">
    <property type="component" value="Unassembled WGS sequence"/>
</dbReference>
<dbReference type="SUPFAM" id="SSF46785">
    <property type="entry name" value="Winged helix' DNA-binding domain"/>
    <property type="match status" value="1"/>
</dbReference>
<proteinExistence type="predicted"/>
<dbReference type="EMBL" id="BMZG01000003">
    <property type="protein sequence ID" value="GHA68405.1"/>
    <property type="molecule type" value="Genomic_DNA"/>
</dbReference>
<reference evidence="2" key="1">
    <citation type="journal article" date="2014" name="Int. J. Syst. Evol. Microbiol.">
        <title>Complete genome sequence of Corynebacterium casei LMG S-19264T (=DSM 44701T), isolated from a smear-ripened cheese.</title>
        <authorList>
            <consortium name="US DOE Joint Genome Institute (JGI-PGF)"/>
            <person name="Walter F."/>
            <person name="Albersmeier A."/>
            <person name="Kalinowski J."/>
            <person name="Ruckert C."/>
        </authorList>
    </citation>
    <scope>NUCLEOTIDE SEQUENCE</scope>
    <source>
        <strain evidence="2">KCTC 32501</strain>
    </source>
</reference>
<sequence>MTEIVRSDDCNINQCALSEGVAQLKSRWLGGIVLSLYESEKRFGALEDNFPLMTAGQLNRTLVQAMGHNIIAKVDGCYTLTEKGLAAAQLYLAVETWIARFGG</sequence>
<gene>
    <name evidence="2" type="ORF">GCM10009007_06410</name>
</gene>
<protein>
    <recommendedName>
        <fullName evidence="1">HTH hxlR-type domain-containing protein</fullName>
    </recommendedName>
</protein>
<evidence type="ECO:0000259" key="1">
    <source>
        <dbReference type="PROSITE" id="PS51118"/>
    </source>
</evidence>
<dbReference type="PROSITE" id="PS51118">
    <property type="entry name" value="HTH_HXLR"/>
    <property type="match status" value="1"/>
</dbReference>
<dbReference type="Gene3D" id="1.10.10.10">
    <property type="entry name" value="Winged helix-like DNA-binding domain superfamily/Winged helix DNA-binding domain"/>
    <property type="match status" value="1"/>
</dbReference>
<evidence type="ECO:0000313" key="3">
    <source>
        <dbReference type="Proteomes" id="UP000614287"/>
    </source>
</evidence>
<dbReference type="InterPro" id="IPR036390">
    <property type="entry name" value="WH_DNA-bd_sf"/>
</dbReference>
<feature type="domain" description="HTH hxlR-type" evidence="1">
    <location>
        <begin position="15"/>
        <end position="103"/>
    </location>
</feature>
<evidence type="ECO:0000313" key="2">
    <source>
        <dbReference type="EMBL" id="GHA68405.1"/>
    </source>
</evidence>
<dbReference type="Pfam" id="PF01638">
    <property type="entry name" value="HxlR"/>
    <property type="match status" value="1"/>
</dbReference>
<reference evidence="2" key="2">
    <citation type="submission" date="2020-09" db="EMBL/GenBank/DDBJ databases">
        <authorList>
            <person name="Sun Q."/>
            <person name="Kim S."/>
        </authorList>
    </citation>
    <scope>NUCLEOTIDE SEQUENCE</scope>
    <source>
        <strain evidence="2">KCTC 32501</strain>
    </source>
</reference>
<keyword evidence="3" id="KW-1185">Reference proteome</keyword>
<dbReference type="InterPro" id="IPR036388">
    <property type="entry name" value="WH-like_DNA-bd_sf"/>
</dbReference>
<comment type="caution">
    <text evidence="2">The sequence shown here is derived from an EMBL/GenBank/DDBJ whole genome shotgun (WGS) entry which is preliminary data.</text>
</comment>